<evidence type="ECO:0000313" key="2">
    <source>
        <dbReference type="EMBL" id="ABM96015.1"/>
    </source>
</evidence>
<reference evidence="2 3" key="1">
    <citation type="journal article" date="2007" name="J. Bacteriol.">
        <title>Whole-genome analysis of the methyl tert-butyl ether-degrading beta-proteobacterium Methylibium petroleiphilum PM1.</title>
        <authorList>
            <person name="Kane S.R."/>
            <person name="Chakicherla A.Y."/>
            <person name="Chain P.S.G."/>
            <person name="Schmidt R."/>
            <person name="Shin M.W."/>
            <person name="Legler T.C."/>
            <person name="Scow K.M."/>
            <person name="Larimer F.W."/>
            <person name="Lucas S.M."/>
            <person name="Richardson P.M."/>
            <person name="Hristova K.R."/>
        </authorList>
    </citation>
    <scope>NUCLEOTIDE SEQUENCE [LARGE SCALE GENOMIC DNA]</scope>
    <source>
        <strain evidence="3">ATCC BAA-1232 / LMG 22953 / PM1</strain>
    </source>
</reference>
<dbReference type="SUPFAM" id="SSF109604">
    <property type="entry name" value="HD-domain/PDEase-like"/>
    <property type="match status" value="1"/>
</dbReference>
<dbReference type="HOGENOM" id="CLU_044951_1_2_4"/>
<keyword evidence="3" id="KW-1185">Reference proteome</keyword>
<protein>
    <submittedName>
        <fullName evidence="2">Signal transduction protein</fullName>
    </submittedName>
</protein>
<feature type="domain" description="HDOD" evidence="1">
    <location>
        <begin position="200"/>
        <end position="386"/>
    </location>
</feature>
<organism evidence="2 3">
    <name type="scientific">Methylibium petroleiphilum (strain ATCC BAA-1232 / LMG 22953 / PM1)</name>
    <dbReference type="NCBI Taxonomy" id="420662"/>
    <lineage>
        <taxon>Bacteria</taxon>
        <taxon>Pseudomonadati</taxon>
        <taxon>Pseudomonadota</taxon>
        <taxon>Betaproteobacteria</taxon>
        <taxon>Burkholderiales</taxon>
        <taxon>Sphaerotilaceae</taxon>
        <taxon>Methylibium</taxon>
    </lineage>
</organism>
<sequence>MSDSLLGQVALSYSPMIDRQRTVSATRLTVFPLQPGAELDAAGLLEEVAGVWPEGGGQVSLNVVSENLLTGLLQAQPTPNVMIEIPAFMAGDEAHTQAIQDLHARGSTLLIKGRPLRELPREVLPCFRYSIVDLADDRRVGETAPAAGFTRSIGYVQSGVNTLVDMEASFARGAVAVLGWPMDDAIAHSSVSKEKDPKAATPDLQVMVELIHRVDQQEPIEKLEDTLRRDPTLAFKLMRYINSPAFGLSVEISSFRHAIMMLGYSRLKRWLALLLATGSKDANLKPVMFAAVRRGMLMEELVRNLGDEEMRNELFICGVFSLLDRMFKQPFSDLLSTIPVPERVYQALADESGPYAPYCTLVRAVEGNALDAIREACDGLFTDPAEINRGLLRALAKAAQLDA</sequence>
<dbReference type="KEGG" id="mpt:Mpe_A3062"/>
<evidence type="ECO:0000259" key="1">
    <source>
        <dbReference type="PROSITE" id="PS51833"/>
    </source>
</evidence>
<gene>
    <name evidence="2" type="ordered locus">Mpe_A3062</name>
</gene>
<dbReference type="InterPro" id="IPR052340">
    <property type="entry name" value="RNase_Y/CdgJ"/>
</dbReference>
<dbReference type="EMBL" id="CP000555">
    <property type="protein sequence ID" value="ABM96015.1"/>
    <property type="molecule type" value="Genomic_DNA"/>
</dbReference>
<dbReference type="Pfam" id="PF08668">
    <property type="entry name" value="HDOD"/>
    <property type="match status" value="1"/>
</dbReference>
<dbReference type="Gene3D" id="1.10.3210.10">
    <property type="entry name" value="Hypothetical protein af1432"/>
    <property type="match status" value="1"/>
</dbReference>
<dbReference type="STRING" id="420662.Mpe_A3062"/>
<dbReference type="PANTHER" id="PTHR33525:SF4">
    <property type="entry name" value="CYCLIC DI-GMP PHOSPHODIESTERASE CDGJ"/>
    <property type="match status" value="1"/>
</dbReference>
<dbReference type="InterPro" id="IPR013976">
    <property type="entry name" value="HDOD"/>
</dbReference>
<name>A2SKC6_METPP</name>
<dbReference type="Proteomes" id="UP000000366">
    <property type="component" value="Chromosome"/>
</dbReference>
<dbReference type="PROSITE" id="PS51833">
    <property type="entry name" value="HDOD"/>
    <property type="match status" value="1"/>
</dbReference>
<dbReference type="AlphaFoldDB" id="A2SKC6"/>
<evidence type="ECO:0000313" key="3">
    <source>
        <dbReference type="Proteomes" id="UP000000366"/>
    </source>
</evidence>
<dbReference type="RefSeq" id="WP_011830638.1">
    <property type="nucleotide sequence ID" value="NC_008825.1"/>
</dbReference>
<accession>A2SKC6</accession>
<dbReference type="eggNOG" id="COG3434">
    <property type="taxonomic scope" value="Bacteria"/>
</dbReference>
<proteinExistence type="predicted"/>
<dbReference type="PANTHER" id="PTHR33525">
    <property type="match status" value="1"/>
</dbReference>